<gene>
    <name evidence="3" type="ORF">N7U68_11450</name>
</gene>
<comment type="similarity">
    <text evidence="1">Belongs to the short-chain dehydrogenases/reductases (SDR) family.</text>
</comment>
<dbReference type="PRINTS" id="PR00080">
    <property type="entry name" value="SDRFAMILY"/>
</dbReference>
<dbReference type="InterPro" id="IPR057326">
    <property type="entry name" value="KR_dom"/>
</dbReference>
<name>A0ABY6D6H3_9RHOB</name>
<dbReference type="EMBL" id="CP106738">
    <property type="protein sequence ID" value="UXX81746.1"/>
    <property type="molecule type" value="Genomic_DNA"/>
</dbReference>
<dbReference type="CDD" id="cd05233">
    <property type="entry name" value="SDR_c"/>
    <property type="match status" value="1"/>
</dbReference>
<protein>
    <submittedName>
        <fullName evidence="3">SDR family oxidoreductase</fullName>
    </submittedName>
</protein>
<dbReference type="PANTHER" id="PTHR42879">
    <property type="entry name" value="3-OXOACYL-(ACYL-CARRIER-PROTEIN) REDUCTASE"/>
    <property type="match status" value="1"/>
</dbReference>
<dbReference type="PROSITE" id="PS00061">
    <property type="entry name" value="ADH_SHORT"/>
    <property type="match status" value="1"/>
</dbReference>
<dbReference type="Pfam" id="PF13561">
    <property type="entry name" value="adh_short_C2"/>
    <property type="match status" value="1"/>
</dbReference>
<dbReference type="Proteomes" id="UP001064087">
    <property type="component" value="Chromosome"/>
</dbReference>
<dbReference type="SMART" id="SM00822">
    <property type="entry name" value="PKS_KR"/>
    <property type="match status" value="1"/>
</dbReference>
<evidence type="ECO:0000313" key="3">
    <source>
        <dbReference type="EMBL" id="UXX81746.1"/>
    </source>
</evidence>
<dbReference type="PRINTS" id="PR00081">
    <property type="entry name" value="GDHRDH"/>
</dbReference>
<proteinExistence type="inferred from homology"/>
<dbReference type="InterPro" id="IPR036291">
    <property type="entry name" value="NAD(P)-bd_dom_sf"/>
</dbReference>
<organism evidence="3 4">
    <name type="scientific">Roseovarius pelagicus</name>
    <dbReference type="NCBI Taxonomy" id="2980108"/>
    <lineage>
        <taxon>Bacteria</taxon>
        <taxon>Pseudomonadati</taxon>
        <taxon>Pseudomonadota</taxon>
        <taxon>Alphaproteobacteria</taxon>
        <taxon>Rhodobacterales</taxon>
        <taxon>Roseobacteraceae</taxon>
        <taxon>Roseovarius</taxon>
    </lineage>
</organism>
<feature type="domain" description="Ketoreductase" evidence="2">
    <location>
        <begin position="8"/>
        <end position="188"/>
    </location>
</feature>
<sequence>MSDELRGQRALVTGAAQGIGAGIARALAGAGAEIIAADQRAPDDTVAAIADAGGQAIGVTCDVSDATSVAMLFDQIARRGPLNVAVNAAGILSEAPVTEMDVDEFDRIVAVNLRGAFLIAQGAARTMQVAGTGRIILISSELAYLGRAEFSAYCASKAGVVGLTRSLARELAPDILVNSVAPGPVDTPMLALENMSQAWIDKELDNPLGRVGKVSEISGVVRFLCGPEAGFFTGQTLSPNGGAVMI</sequence>
<dbReference type="InterPro" id="IPR050259">
    <property type="entry name" value="SDR"/>
</dbReference>
<evidence type="ECO:0000256" key="1">
    <source>
        <dbReference type="ARBA" id="ARBA00006484"/>
    </source>
</evidence>
<evidence type="ECO:0000313" key="4">
    <source>
        <dbReference type="Proteomes" id="UP001064087"/>
    </source>
</evidence>
<keyword evidence="4" id="KW-1185">Reference proteome</keyword>
<dbReference type="Gene3D" id="3.40.50.720">
    <property type="entry name" value="NAD(P)-binding Rossmann-like Domain"/>
    <property type="match status" value="1"/>
</dbReference>
<dbReference type="RefSeq" id="WP_165195395.1">
    <property type="nucleotide sequence ID" value="NZ_CP106738.1"/>
</dbReference>
<dbReference type="InterPro" id="IPR002347">
    <property type="entry name" value="SDR_fam"/>
</dbReference>
<dbReference type="PANTHER" id="PTHR42879:SF2">
    <property type="entry name" value="3-OXOACYL-[ACYL-CARRIER-PROTEIN] REDUCTASE FABG"/>
    <property type="match status" value="1"/>
</dbReference>
<accession>A0ABY6D6H3</accession>
<dbReference type="InterPro" id="IPR020904">
    <property type="entry name" value="Sc_DH/Rdtase_CS"/>
</dbReference>
<reference evidence="3" key="1">
    <citation type="submission" date="2022-10" db="EMBL/GenBank/DDBJ databases">
        <title>Roseovarius pelagicus sp. nov., isolated from Arctic seawater.</title>
        <authorList>
            <person name="Hong Y.W."/>
            <person name="Hwang C.Y."/>
        </authorList>
    </citation>
    <scope>NUCLEOTIDE SEQUENCE</scope>
    <source>
        <strain evidence="3">HL-MP18</strain>
    </source>
</reference>
<dbReference type="SUPFAM" id="SSF51735">
    <property type="entry name" value="NAD(P)-binding Rossmann-fold domains"/>
    <property type="match status" value="1"/>
</dbReference>
<evidence type="ECO:0000259" key="2">
    <source>
        <dbReference type="SMART" id="SM00822"/>
    </source>
</evidence>